<keyword evidence="2 7" id="KW-0813">Transport</keyword>
<dbReference type="InterPro" id="IPR023996">
    <property type="entry name" value="TonB-dep_OMP_SusC/RagA"/>
</dbReference>
<dbReference type="EMBL" id="JADIMG010000110">
    <property type="protein sequence ID" value="MBO8461023.1"/>
    <property type="molecule type" value="Genomic_DNA"/>
</dbReference>
<evidence type="ECO:0000256" key="6">
    <source>
        <dbReference type="ARBA" id="ARBA00023237"/>
    </source>
</evidence>
<keyword evidence="4 7" id="KW-0812">Transmembrane</keyword>
<dbReference type="InterPro" id="IPR037066">
    <property type="entry name" value="Plug_dom_sf"/>
</dbReference>
<dbReference type="NCBIfam" id="TIGR04056">
    <property type="entry name" value="OMP_RagA_SusC"/>
    <property type="match status" value="1"/>
</dbReference>
<evidence type="ECO:0000256" key="2">
    <source>
        <dbReference type="ARBA" id="ARBA00022448"/>
    </source>
</evidence>
<dbReference type="SUPFAM" id="SSF56935">
    <property type="entry name" value="Porins"/>
    <property type="match status" value="1"/>
</dbReference>
<feature type="domain" description="TonB-dependent receptor plug" evidence="9">
    <location>
        <begin position="117"/>
        <end position="223"/>
    </location>
</feature>
<dbReference type="Gene3D" id="2.40.170.20">
    <property type="entry name" value="TonB-dependent receptor, beta-barrel domain"/>
    <property type="match status" value="1"/>
</dbReference>
<keyword evidence="10" id="KW-0675">Receptor</keyword>
<dbReference type="FunFam" id="2.60.40.1120:FF:000003">
    <property type="entry name" value="Outer membrane protein Omp121"/>
    <property type="match status" value="1"/>
</dbReference>
<keyword evidence="6 7" id="KW-0998">Cell outer membrane</keyword>
<evidence type="ECO:0000256" key="5">
    <source>
        <dbReference type="ARBA" id="ARBA00023136"/>
    </source>
</evidence>
<dbReference type="PROSITE" id="PS52016">
    <property type="entry name" value="TONB_DEPENDENT_REC_3"/>
    <property type="match status" value="1"/>
</dbReference>
<dbReference type="Pfam" id="PF07715">
    <property type="entry name" value="Plug"/>
    <property type="match status" value="1"/>
</dbReference>
<dbReference type="GO" id="GO:0009279">
    <property type="term" value="C:cell outer membrane"/>
    <property type="evidence" value="ECO:0007669"/>
    <property type="project" value="UniProtKB-SubCell"/>
</dbReference>
<dbReference type="Proteomes" id="UP000823641">
    <property type="component" value="Unassembled WGS sequence"/>
</dbReference>
<dbReference type="Gene3D" id="2.60.40.1120">
    <property type="entry name" value="Carboxypeptidase-like, regulatory domain"/>
    <property type="match status" value="1"/>
</dbReference>
<feature type="chain" id="PRO_5038483550" evidence="8">
    <location>
        <begin position="24"/>
        <end position="1026"/>
    </location>
</feature>
<dbReference type="NCBIfam" id="TIGR04057">
    <property type="entry name" value="SusC_RagA_signa"/>
    <property type="match status" value="1"/>
</dbReference>
<evidence type="ECO:0000256" key="4">
    <source>
        <dbReference type="ARBA" id="ARBA00022692"/>
    </source>
</evidence>
<dbReference type="Gene3D" id="2.170.130.10">
    <property type="entry name" value="TonB-dependent receptor, plug domain"/>
    <property type="match status" value="1"/>
</dbReference>
<comment type="subcellular location">
    <subcellularLocation>
        <location evidence="1 7">Cell outer membrane</location>
        <topology evidence="1 7">Multi-pass membrane protein</topology>
    </subcellularLocation>
</comment>
<name>A0A9D9HWE5_9BACT</name>
<evidence type="ECO:0000256" key="7">
    <source>
        <dbReference type="PROSITE-ProRule" id="PRU01360"/>
    </source>
</evidence>
<gene>
    <name evidence="10" type="ORF">IAA73_11950</name>
</gene>
<dbReference type="InterPro" id="IPR039426">
    <property type="entry name" value="TonB-dep_rcpt-like"/>
</dbReference>
<dbReference type="AlphaFoldDB" id="A0A9D9HWE5"/>
<dbReference type="InterPro" id="IPR008969">
    <property type="entry name" value="CarboxyPept-like_regulatory"/>
</dbReference>
<evidence type="ECO:0000313" key="11">
    <source>
        <dbReference type="Proteomes" id="UP000823641"/>
    </source>
</evidence>
<dbReference type="InterPro" id="IPR023997">
    <property type="entry name" value="TonB-dep_OMP_SusC/RagA_CS"/>
</dbReference>
<evidence type="ECO:0000313" key="10">
    <source>
        <dbReference type="EMBL" id="MBO8461023.1"/>
    </source>
</evidence>
<accession>A0A9D9HWE5</accession>
<protein>
    <submittedName>
        <fullName evidence="10">TonB-dependent receptor</fullName>
    </submittedName>
</protein>
<dbReference type="Pfam" id="PF13715">
    <property type="entry name" value="CarbopepD_reg_2"/>
    <property type="match status" value="1"/>
</dbReference>
<dbReference type="InterPro" id="IPR036942">
    <property type="entry name" value="Beta-barrel_TonB_sf"/>
</dbReference>
<sequence>MIKSIKLLLAIIPMIMCSYTLYAQHTVSGKVYDSKNEPIIGAAIMVKNTTNGTTTDLDGNYTIANIKNDDILVFSYLGYNNQEIKVGEKTVINVTMKESSVALEQVVVVGYGQQKKVNLTGSVAAVSVDESLSGRAITNTSTALQGLVPGLTVTQSSGMAGNNQSEILIRGLGTINDASPLIVVDDMPDVDINRLNMEDIESISVLKDAAASSIYGSRGANGVILIKTKSGRGAGKTSVTFSGTYGFEKPIRSYSFLSDYAQALEVHRQASAANNIAESSQHYSKGTVDQWLALGMVDPLRYPNTDWWDLIMRTGTIQNYNVSATGGNEVANFYASIGYLKQQGLQINNDYDRYNVRFNFDYKLFKNLTTGVRMDGNWSNFQYALSDGFSGKSSVNEDSEVTGNMDMQYAIAGITPYDPVLDVYGGVMAIGEDPTAFNPLEYFNNHLKNKDEQQLNGSMYLDWEPIKGLHARVDYSLRYINSFVKQADTPNQAYNFQTEQYTKWYVNESAGISNRSETAYKTLLNARLNYNKTIAGNHTINALFVYSEEYWYERYLYAFRADRIHPNLSEIDAALTSTQETGGCSYTEGLRSFIGRINYNAFDRYLLELNLRVDGSSKFQPGHQYGFFPSASVGWRFSEEKWLKPHVSDWMDSGKFRLSYGGLGNNSSVLRDEQQELLYANNYMINGEIAKGFVYSKMLNPDLSWEKTSVFNVGLDLVFFNSRFSTELDFYDRLTTGMIQQSDLSIHLSGAYEAPRTNIGVLRNRGLEGNFTWRDHVGDFNYSINLNVSYNASRLENWAEFLDKGNIYINMPYQFVYSYMDTGIAQSFPEIYSTTIQWAQPGDILRVDLNGDGQISGEDRVAFVDRMQSMPTTNYGLNLQMSWKGFDLSMLFQGTAGRWDFWITNFNSVNIPAQRYASTEEHVTNPWRYDNRDGEWPRLAFSSNNQASTTFWLDNLAYLRMKNLMFGYTIPANITRKFFVNNLRIYYSTENLFTITNYRGLDPEKTNRGDMYPMVSSHSFGIIVKF</sequence>
<keyword evidence="5 7" id="KW-0472">Membrane</keyword>
<keyword evidence="3 7" id="KW-1134">Transmembrane beta strand</keyword>
<proteinExistence type="inferred from homology"/>
<reference evidence="10" key="1">
    <citation type="submission" date="2020-10" db="EMBL/GenBank/DDBJ databases">
        <authorList>
            <person name="Gilroy R."/>
        </authorList>
    </citation>
    <scope>NUCLEOTIDE SEQUENCE</scope>
    <source>
        <strain evidence="10">G3-3990</strain>
    </source>
</reference>
<comment type="similarity">
    <text evidence="7">Belongs to the TonB-dependent receptor family.</text>
</comment>
<comment type="caution">
    <text evidence="10">The sequence shown here is derived from an EMBL/GenBank/DDBJ whole genome shotgun (WGS) entry which is preliminary data.</text>
</comment>
<evidence type="ECO:0000259" key="9">
    <source>
        <dbReference type="Pfam" id="PF07715"/>
    </source>
</evidence>
<organism evidence="10 11">
    <name type="scientific">Candidatus Gallipaludibacter merdavium</name>
    <dbReference type="NCBI Taxonomy" id="2840839"/>
    <lineage>
        <taxon>Bacteria</taxon>
        <taxon>Pseudomonadati</taxon>
        <taxon>Bacteroidota</taxon>
        <taxon>Bacteroidia</taxon>
        <taxon>Bacteroidales</taxon>
        <taxon>Candidatus Gallipaludibacter</taxon>
    </lineage>
</organism>
<feature type="signal peptide" evidence="8">
    <location>
        <begin position="1"/>
        <end position="23"/>
    </location>
</feature>
<dbReference type="SUPFAM" id="SSF49464">
    <property type="entry name" value="Carboxypeptidase regulatory domain-like"/>
    <property type="match status" value="1"/>
</dbReference>
<keyword evidence="8" id="KW-0732">Signal</keyword>
<evidence type="ECO:0000256" key="1">
    <source>
        <dbReference type="ARBA" id="ARBA00004571"/>
    </source>
</evidence>
<dbReference type="InterPro" id="IPR012910">
    <property type="entry name" value="Plug_dom"/>
</dbReference>
<evidence type="ECO:0000256" key="3">
    <source>
        <dbReference type="ARBA" id="ARBA00022452"/>
    </source>
</evidence>
<reference evidence="10" key="2">
    <citation type="journal article" date="2021" name="PeerJ">
        <title>Extensive microbial diversity within the chicken gut microbiome revealed by metagenomics and culture.</title>
        <authorList>
            <person name="Gilroy R."/>
            <person name="Ravi A."/>
            <person name="Getino M."/>
            <person name="Pursley I."/>
            <person name="Horton D.L."/>
            <person name="Alikhan N.F."/>
            <person name="Baker D."/>
            <person name="Gharbi K."/>
            <person name="Hall N."/>
            <person name="Watson M."/>
            <person name="Adriaenssens E.M."/>
            <person name="Foster-Nyarko E."/>
            <person name="Jarju S."/>
            <person name="Secka A."/>
            <person name="Antonio M."/>
            <person name="Oren A."/>
            <person name="Chaudhuri R.R."/>
            <person name="La Ragione R."/>
            <person name="Hildebrand F."/>
            <person name="Pallen M.J."/>
        </authorList>
    </citation>
    <scope>NUCLEOTIDE SEQUENCE</scope>
    <source>
        <strain evidence="10">G3-3990</strain>
    </source>
</reference>
<evidence type="ECO:0000256" key="8">
    <source>
        <dbReference type="SAM" id="SignalP"/>
    </source>
</evidence>